<comment type="caution">
    <text evidence="10">The sequence shown here is derived from an EMBL/GenBank/DDBJ whole genome shotgun (WGS) entry which is preliminary data.</text>
</comment>
<keyword evidence="5" id="KW-0472">Membrane</keyword>
<dbReference type="EMBL" id="JAFBFH010000015">
    <property type="protein sequence ID" value="MBM7715506.1"/>
    <property type="molecule type" value="Genomic_DNA"/>
</dbReference>
<evidence type="ECO:0000259" key="9">
    <source>
        <dbReference type="Pfam" id="PF25198"/>
    </source>
</evidence>
<proteinExistence type="inferred from homology"/>
<dbReference type="Gene3D" id="3.30.300.210">
    <property type="entry name" value="Nutrient germinant receptor protein C, domain 3"/>
    <property type="match status" value="1"/>
</dbReference>
<dbReference type="Proteomes" id="UP000823485">
    <property type="component" value="Unassembled WGS sequence"/>
</dbReference>
<comment type="subcellular location">
    <subcellularLocation>
        <location evidence="1">Membrane</location>
        <topology evidence="1">Lipid-anchor</topology>
    </subcellularLocation>
</comment>
<keyword evidence="4" id="KW-0732">Signal</keyword>
<gene>
    <name evidence="10" type="ORF">JOC94_002494</name>
</gene>
<accession>A0ABS2R784</accession>
<reference evidence="10 11" key="1">
    <citation type="submission" date="2021-01" db="EMBL/GenBank/DDBJ databases">
        <title>Genomic Encyclopedia of Type Strains, Phase IV (KMG-IV): sequencing the most valuable type-strain genomes for metagenomic binning, comparative biology and taxonomic classification.</title>
        <authorList>
            <person name="Goeker M."/>
        </authorList>
    </citation>
    <scope>NUCLEOTIDE SEQUENCE [LARGE SCALE GENOMIC DNA]</scope>
    <source>
        <strain evidence="10 11">DSM 105453</strain>
    </source>
</reference>
<dbReference type="PROSITE" id="PS51257">
    <property type="entry name" value="PROKAR_LIPOPROTEIN"/>
    <property type="match status" value="1"/>
</dbReference>
<dbReference type="NCBIfam" id="TIGR02887">
    <property type="entry name" value="spore_ger_x_C"/>
    <property type="match status" value="1"/>
</dbReference>
<evidence type="ECO:0000313" key="11">
    <source>
        <dbReference type="Proteomes" id="UP000823485"/>
    </source>
</evidence>
<dbReference type="Pfam" id="PF25198">
    <property type="entry name" value="Spore_GerAC_N"/>
    <property type="match status" value="1"/>
</dbReference>
<evidence type="ECO:0000256" key="2">
    <source>
        <dbReference type="ARBA" id="ARBA00007886"/>
    </source>
</evidence>
<dbReference type="PANTHER" id="PTHR35789">
    <property type="entry name" value="SPORE GERMINATION PROTEIN B3"/>
    <property type="match status" value="1"/>
</dbReference>
<dbReference type="InterPro" id="IPR057336">
    <property type="entry name" value="GerAC_N"/>
</dbReference>
<evidence type="ECO:0000256" key="5">
    <source>
        <dbReference type="ARBA" id="ARBA00023136"/>
    </source>
</evidence>
<sequence>MKTKGMICLYLVIYVLLSGCWNQRELTDMAIVSAIGIDINENGLYVGTFQIVNPTGVPGTLQGGATKGSSVVTYTATGKNMVELSRRVSNKVSRVIFYSHANLVVIGEKLAREKDISNILEALDRDIEFRKTSKVVIAHRSTAAELLKVTTPLDKVPANKLTKTLEFSEESWGDTFSLNVQELIESLTTEGKEPVIPGFKITGNIEAGKKDENIQMIDPDTVLKAVGVAVFKDGRLVSWQYDQEARGLVWVLDKIKQTNISVDWENEKNAIAYQLLRANTKVNAEMENGKPVISIKISAQGDVGEVTVPINIKDLHVRTEIENKVEKDIKNLIQHSIKRIQSEQTDVFGFGEKIYRSYPKKWKKLEHDWNDKHFPTLKINVKVDASIIRSGLRNNPFILQMKSNEE</sequence>
<dbReference type="Pfam" id="PF05504">
    <property type="entry name" value="Spore_GerAC"/>
    <property type="match status" value="1"/>
</dbReference>
<evidence type="ECO:0000259" key="8">
    <source>
        <dbReference type="Pfam" id="PF05504"/>
    </source>
</evidence>
<keyword evidence="11" id="KW-1185">Reference proteome</keyword>
<evidence type="ECO:0000256" key="4">
    <source>
        <dbReference type="ARBA" id="ARBA00022729"/>
    </source>
</evidence>
<evidence type="ECO:0000256" key="1">
    <source>
        <dbReference type="ARBA" id="ARBA00004635"/>
    </source>
</evidence>
<feature type="domain" description="Spore germination GerAC-like C-terminal" evidence="8">
    <location>
        <begin position="227"/>
        <end position="391"/>
    </location>
</feature>
<comment type="similarity">
    <text evidence="2">Belongs to the GerABKC lipoprotein family.</text>
</comment>
<evidence type="ECO:0000313" key="10">
    <source>
        <dbReference type="EMBL" id="MBM7715506.1"/>
    </source>
</evidence>
<feature type="domain" description="Spore germination protein N-terminal" evidence="9">
    <location>
        <begin position="22"/>
        <end position="200"/>
    </location>
</feature>
<organism evidence="10 11">
    <name type="scientific">Siminovitchia thermophila</name>
    <dbReference type="NCBI Taxonomy" id="1245522"/>
    <lineage>
        <taxon>Bacteria</taxon>
        <taxon>Bacillati</taxon>
        <taxon>Bacillota</taxon>
        <taxon>Bacilli</taxon>
        <taxon>Bacillales</taxon>
        <taxon>Bacillaceae</taxon>
        <taxon>Siminovitchia</taxon>
    </lineage>
</organism>
<keyword evidence="6" id="KW-0564">Palmitate</keyword>
<dbReference type="InterPro" id="IPR038501">
    <property type="entry name" value="Spore_GerAC_C_sf"/>
</dbReference>
<dbReference type="InterPro" id="IPR046953">
    <property type="entry name" value="Spore_GerAC-like_C"/>
</dbReference>
<evidence type="ECO:0000256" key="6">
    <source>
        <dbReference type="ARBA" id="ARBA00023139"/>
    </source>
</evidence>
<dbReference type="InterPro" id="IPR008844">
    <property type="entry name" value="Spore_GerAC-like"/>
</dbReference>
<keyword evidence="3" id="KW-0309">Germination</keyword>
<evidence type="ECO:0000256" key="7">
    <source>
        <dbReference type="ARBA" id="ARBA00023288"/>
    </source>
</evidence>
<dbReference type="PANTHER" id="PTHR35789:SF1">
    <property type="entry name" value="SPORE GERMINATION PROTEIN B3"/>
    <property type="match status" value="1"/>
</dbReference>
<protein>
    <submittedName>
        <fullName evidence="10">Spore germination protein KC</fullName>
    </submittedName>
</protein>
<name>A0ABS2R784_9BACI</name>
<dbReference type="RefSeq" id="WP_077113819.1">
    <property type="nucleotide sequence ID" value="NZ_JAFBFH010000015.1"/>
</dbReference>
<evidence type="ECO:0000256" key="3">
    <source>
        <dbReference type="ARBA" id="ARBA00022544"/>
    </source>
</evidence>
<keyword evidence="7" id="KW-0449">Lipoprotein</keyword>